<dbReference type="CDD" id="cd10845">
    <property type="entry name" value="DSRM_RNAse_III_family"/>
    <property type="match status" value="1"/>
</dbReference>
<dbReference type="InterPro" id="IPR014720">
    <property type="entry name" value="dsRBD_dom"/>
</dbReference>
<dbReference type="InterPro" id="IPR000999">
    <property type="entry name" value="RNase_III_dom"/>
</dbReference>
<dbReference type="PATRIC" id="fig|1618390.3.peg.259"/>
<dbReference type="SUPFAM" id="SSF54768">
    <property type="entry name" value="dsRNA-binding domain-like"/>
    <property type="match status" value="1"/>
</dbReference>
<dbReference type="GO" id="GO:0019843">
    <property type="term" value="F:rRNA binding"/>
    <property type="evidence" value="ECO:0007669"/>
    <property type="project" value="UniProtKB-KW"/>
</dbReference>
<feature type="binding site" evidence="9">
    <location>
        <position position="150"/>
    </location>
    <ligand>
        <name>Mg(2+)</name>
        <dbReference type="ChEBI" id="CHEBI:18420"/>
    </ligand>
</feature>
<keyword evidence="9" id="KW-0460">Magnesium</keyword>
<dbReference type="Pfam" id="PF14622">
    <property type="entry name" value="Ribonucleas_3_3"/>
    <property type="match status" value="1"/>
</dbReference>
<comment type="subunit">
    <text evidence="9">Homodimer.</text>
</comment>
<dbReference type="EC" id="3.1.26.3" evidence="9"/>
<dbReference type="Gene3D" id="3.30.160.20">
    <property type="match status" value="1"/>
</dbReference>
<comment type="function">
    <text evidence="9">Digests double-stranded RNA. Involved in the processing of primary rRNA transcript to yield the immediate precursors to the large and small rRNAs (23S and 16S). Processes some mRNAs, and tRNAs when they are encoded in the rRNA operon. Processes pre-crRNA and tracrRNA of type II CRISPR loci if present in the organism.</text>
</comment>
<evidence type="ECO:0000256" key="3">
    <source>
        <dbReference type="ARBA" id="ARBA00022552"/>
    </source>
</evidence>
<accession>A0A0G1G6D9</accession>
<sequence length="262" mass="29306">MPSATEVKPAQVSSMEPWLRPLITQEEKKPPMNRPNLKLLQEIIDYEFRDPNLLETALTHRSCLNQPGIIESYERLEFLGDAILEMLISVYLFNKYPDKMEGYLTAARSAIVRTESLSKVSEQNHINDYIRMSKGEEATGGRKNSSILEDVIESLIGALFLDGGLEAAKAFFERLILPNAKDIIALNQLKDSKSLLQEKVQSQGLQSPVYQTINEVGLDHNKTFEVAVFIDGKQLATGKGKNKQEAEQKAATAALITIDKLK</sequence>
<comment type="cofactor">
    <cofactor evidence="9">
        <name>Mg(2+)</name>
        <dbReference type="ChEBI" id="CHEBI:18420"/>
    </cofactor>
</comment>
<evidence type="ECO:0000259" key="10">
    <source>
        <dbReference type="PROSITE" id="PS50137"/>
    </source>
</evidence>
<dbReference type="SMART" id="SM00535">
    <property type="entry name" value="RIBOc"/>
    <property type="match status" value="1"/>
</dbReference>
<name>A0A0G1G6D9_9BACT</name>
<keyword evidence="8 9" id="KW-0694">RNA-binding</keyword>
<comment type="similarity">
    <text evidence="2">Belongs to the ribonuclease III family.</text>
</comment>
<dbReference type="GO" id="GO:0046872">
    <property type="term" value="F:metal ion binding"/>
    <property type="evidence" value="ECO:0007669"/>
    <property type="project" value="UniProtKB-KW"/>
</dbReference>
<comment type="catalytic activity">
    <reaction evidence="1 9">
        <text>Endonucleolytic cleavage to 5'-phosphomonoester.</text>
        <dbReference type="EC" id="3.1.26.3"/>
    </reaction>
</comment>
<keyword evidence="9" id="KW-0699">rRNA-binding</keyword>
<keyword evidence="9" id="KW-0819">tRNA processing</keyword>
<evidence type="ECO:0000256" key="8">
    <source>
        <dbReference type="ARBA" id="ARBA00022884"/>
    </source>
</evidence>
<reference evidence="12 13" key="1">
    <citation type="journal article" date="2015" name="Nature">
        <title>rRNA introns, odd ribosomes, and small enigmatic genomes across a large radiation of phyla.</title>
        <authorList>
            <person name="Brown C.T."/>
            <person name="Hug L.A."/>
            <person name="Thomas B.C."/>
            <person name="Sharon I."/>
            <person name="Castelle C.J."/>
            <person name="Singh A."/>
            <person name="Wilkins M.J."/>
            <person name="Williams K.H."/>
            <person name="Banfield J.F."/>
        </authorList>
    </citation>
    <scope>NUCLEOTIDE SEQUENCE [LARGE SCALE GENOMIC DNA]</scope>
</reference>
<dbReference type="NCBIfam" id="TIGR02191">
    <property type="entry name" value="RNaseIII"/>
    <property type="match status" value="1"/>
</dbReference>
<dbReference type="AlphaFoldDB" id="A0A0G1G6D9"/>
<feature type="domain" description="RNase III" evidence="11">
    <location>
        <begin position="37"/>
        <end position="164"/>
    </location>
</feature>
<dbReference type="GO" id="GO:0004525">
    <property type="term" value="F:ribonuclease III activity"/>
    <property type="evidence" value="ECO:0007669"/>
    <property type="project" value="UniProtKB-UniRule"/>
</dbReference>
<feature type="binding site" evidence="9">
    <location>
        <position position="77"/>
    </location>
    <ligand>
        <name>Mg(2+)</name>
        <dbReference type="ChEBI" id="CHEBI:18420"/>
    </ligand>
</feature>
<keyword evidence="9" id="KW-0479">Metal-binding</keyword>
<dbReference type="EMBL" id="LCFK01000008">
    <property type="protein sequence ID" value="KKS94553.1"/>
    <property type="molecule type" value="Genomic_DNA"/>
</dbReference>
<protein>
    <recommendedName>
        <fullName evidence="9">Ribonuclease 3</fullName>
        <ecNumber evidence="9">3.1.26.3</ecNumber>
    </recommendedName>
    <alternativeName>
        <fullName evidence="9">Ribonuclease III</fullName>
        <shortName evidence="9">RNase III</shortName>
    </alternativeName>
</protein>
<dbReference type="FunFam" id="1.10.1520.10:FF:000001">
    <property type="entry name" value="Ribonuclease 3"/>
    <property type="match status" value="1"/>
</dbReference>
<dbReference type="PANTHER" id="PTHR11207:SF0">
    <property type="entry name" value="RIBONUCLEASE 3"/>
    <property type="match status" value="1"/>
</dbReference>
<evidence type="ECO:0000256" key="1">
    <source>
        <dbReference type="ARBA" id="ARBA00000109"/>
    </source>
</evidence>
<dbReference type="CDD" id="cd00593">
    <property type="entry name" value="RIBOc"/>
    <property type="match status" value="1"/>
</dbReference>
<evidence type="ECO:0000256" key="9">
    <source>
        <dbReference type="HAMAP-Rule" id="MF_00104"/>
    </source>
</evidence>
<keyword evidence="5 9" id="KW-0540">Nuclease</keyword>
<feature type="domain" description="DRBM" evidence="10">
    <location>
        <begin position="191"/>
        <end position="260"/>
    </location>
</feature>
<dbReference type="GO" id="GO:0010468">
    <property type="term" value="P:regulation of gene expression"/>
    <property type="evidence" value="ECO:0007669"/>
    <property type="project" value="TreeGrafter"/>
</dbReference>
<dbReference type="Pfam" id="PF00035">
    <property type="entry name" value="dsrm"/>
    <property type="match status" value="1"/>
</dbReference>
<dbReference type="GO" id="GO:0006397">
    <property type="term" value="P:mRNA processing"/>
    <property type="evidence" value="ECO:0007669"/>
    <property type="project" value="UniProtKB-UniRule"/>
</dbReference>
<organism evidence="12 13">
    <name type="scientific">Candidatus Collierbacteria bacterium GW2011_GWC2_43_12</name>
    <dbReference type="NCBI Taxonomy" id="1618390"/>
    <lineage>
        <taxon>Bacteria</taxon>
        <taxon>Candidatus Collieribacteriota</taxon>
    </lineage>
</organism>
<dbReference type="PANTHER" id="PTHR11207">
    <property type="entry name" value="RIBONUCLEASE III"/>
    <property type="match status" value="1"/>
</dbReference>
<keyword evidence="6 9" id="KW-0255">Endonuclease</keyword>
<dbReference type="InterPro" id="IPR036389">
    <property type="entry name" value="RNase_III_sf"/>
</dbReference>
<dbReference type="Proteomes" id="UP000033980">
    <property type="component" value="Unassembled WGS sequence"/>
</dbReference>
<keyword evidence="7 9" id="KW-0378">Hydrolase</keyword>
<keyword evidence="9" id="KW-0963">Cytoplasm</keyword>
<evidence type="ECO:0000256" key="5">
    <source>
        <dbReference type="ARBA" id="ARBA00022722"/>
    </source>
</evidence>
<evidence type="ECO:0000256" key="4">
    <source>
        <dbReference type="ARBA" id="ARBA00022664"/>
    </source>
</evidence>
<dbReference type="InterPro" id="IPR011907">
    <property type="entry name" value="RNase_III"/>
</dbReference>
<feature type="binding site" evidence="9">
    <location>
        <position position="153"/>
    </location>
    <ligand>
        <name>Mg(2+)</name>
        <dbReference type="ChEBI" id="CHEBI:18420"/>
    </ligand>
</feature>
<evidence type="ECO:0000256" key="6">
    <source>
        <dbReference type="ARBA" id="ARBA00022759"/>
    </source>
</evidence>
<dbReference type="HAMAP" id="MF_00104">
    <property type="entry name" value="RNase_III"/>
    <property type="match status" value="1"/>
</dbReference>
<gene>
    <name evidence="9" type="primary">rnc</name>
    <name evidence="12" type="ORF">UV68_C0008G0010</name>
</gene>
<feature type="active site" evidence="9">
    <location>
        <position position="81"/>
    </location>
</feature>
<dbReference type="PROSITE" id="PS50137">
    <property type="entry name" value="DS_RBD"/>
    <property type="match status" value="1"/>
</dbReference>
<evidence type="ECO:0000259" key="11">
    <source>
        <dbReference type="PROSITE" id="PS50142"/>
    </source>
</evidence>
<dbReference type="PROSITE" id="PS00517">
    <property type="entry name" value="RNASE_3_1"/>
    <property type="match status" value="1"/>
</dbReference>
<feature type="active site" evidence="9">
    <location>
        <position position="153"/>
    </location>
</feature>
<dbReference type="GO" id="GO:0005737">
    <property type="term" value="C:cytoplasm"/>
    <property type="evidence" value="ECO:0007669"/>
    <property type="project" value="UniProtKB-SubCell"/>
</dbReference>
<evidence type="ECO:0000256" key="7">
    <source>
        <dbReference type="ARBA" id="ARBA00022801"/>
    </source>
</evidence>
<dbReference type="GO" id="GO:0003725">
    <property type="term" value="F:double-stranded RNA binding"/>
    <property type="evidence" value="ECO:0007669"/>
    <property type="project" value="TreeGrafter"/>
</dbReference>
<evidence type="ECO:0000313" key="13">
    <source>
        <dbReference type="Proteomes" id="UP000033980"/>
    </source>
</evidence>
<dbReference type="SUPFAM" id="SSF69065">
    <property type="entry name" value="RNase III domain-like"/>
    <property type="match status" value="1"/>
</dbReference>
<keyword evidence="3 9" id="KW-0698">rRNA processing</keyword>
<dbReference type="GO" id="GO:0006364">
    <property type="term" value="P:rRNA processing"/>
    <property type="evidence" value="ECO:0007669"/>
    <property type="project" value="UniProtKB-UniRule"/>
</dbReference>
<comment type="subcellular location">
    <subcellularLocation>
        <location evidence="9">Cytoplasm</location>
    </subcellularLocation>
</comment>
<dbReference type="SMART" id="SM00358">
    <property type="entry name" value="DSRM"/>
    <property type="match status" value="1"/>
</dbReference>
<evidence type="ECO:0000256" key="2">
    <source>
        <dbReference type="ARBA" id="ARBA00010183"/>
    </source>
</evidence>
<keyword evidence="4 9" id="KW-0507">mRNA processing</keyword>
<proteinExistence type="inferred from homology"/>
<dbReference type="GO" id="GO:0008033">
    <property type="term" value="P:tRNA processing"/>
    <property type="evidence" value="ECO:0007669"/>
    <property type="project" value="UniProtKB-KW"/>
</dbReference>
<dbReference type="Gene3D" id="1.10.1520.10">
    <property type="entry name" value="Ribonuclease III domain"/>
    <property type="match status" value="1"/>
</dbReference>
<evidence type="ECO:0000313" key="12">
    <source>
        <dbReference type="EMBL" id="KKS94553.1"/>
    </source>
</evidence>
<dbReference type="PROSITE" id="PS50142">
    <property type="entry name" value="RNASE_3_2"/>
    <property type="match status" value="1"/>
</dbReference>
<comment type="caution">
    <text evidence="12">The sequence shown here is derived from an EMBL/GenBank/DDBJ whole genome shotgun (WGS) entry which is preliminary data.</text>
</comment>